<dbReference type="EMBL" id="JXDI01000001">
    <property type="protein sequence ID" value="KAF2410969.1"/>
    <property type="molecule type" value="Genomic_DNA"/>
</dbReference>
<proteinExistence type="predicted"/>
<evidence type="ECO:0000313" key="1">
    <source>
        <dbReference type="EMBL" id="KAF2410969.1"/>
    </source>
</evidence>
<dbReference type="AlphaFoldDB" id="A0A1G9Z3X4"/>
<dbReference type="Proteomes" id="UP000748067">
    <property type="component" value="Unassembled WGS sequence"/>
</dbReference>
<keyword evidence="4" id="KW-1185">Reference proteome</keyword>
<organism evidence="2 3">
    <name type="scientific">Pseudomonas antarctica</name>
    <dbReference type="NCBI Taxonomy" id="219572"/>
    <lineage>
        <taxon>Bacteria</taxon>
        <taxon>Pseudomonadati</taxon>
        <taxon>Pseudomonadota</taxon>
        <taxon>Gammaproteobacteria</taxon>
        <taxon>Pseudomonadales</taxon>
        <taxon>Pseudomonadaceae</taxon>
        <taxon>Pseudomonas</taxon>
    </lineage>
</organism>
<reference evidence="1 4" key="1">
    <citation type="submission" date="2015-01" db="EMBL/GenBank/DDBJ databases">
        <title>Genome Sequence of Pseudomonas antarctica CMS 35.</title>
        <authorList>
            <person name="Voget S."/>
            <person name="Chow J."/>
            <person name="Daniel R."/>
            <person name="Streit W."/>
        </authorList>
    </citation>
    <scope>NUCLEOTIDE SEQUENCE [LARGE SCALE GENOMIC DNA]</scope>
    <source>
        <strain evidence="1 4">CMS 35</strain>
    </source>
</reference>
<reference evidence="2 3" key="2">
    <citation type="submission" date="2016-10" db="EMBL/GenBank/DDBJ databases">
        <authorList>
            <person name="de Groot N.N."/>
        </authorList>
    </citation>
    <scope>NUCLEOTIDE SEQUENCE [LARGE SCALE GENOMIC DNA]</scope>
    <source>
        <strain evidence="2 3">BS2772</strain>
    </source>
</reference>
<name>A0A1G9Z3X4_9PSED</name>
<dbReference type="OrthoDB" id="6961960at2"/>
<accession>A0A1G9Z3X4</accession>
<gene>
    <name evidence="1" type="ORF">PSAN_34030</name>
    <name evidence="2" type="ORF">SAMN04490179_2826</name>
</gene>
<dbReference type="RefSeq" id="WP_083357661.1">
    <property type="nucleotide sequence ID" value="NZ_JXDI01000001.1"/>
</dbReference>
<evidence type="ECO:0000313" key="3">
    <source>
        <dbReference type="Proteomes" id="UP000182470"/>
    </source>
</evidence>
<dbReference type="EMBL" id="LT629704">
    <property type="protein sequence ID" value="SDN15655.1"/>
    <property type="molecule type" value="Genomic_DNA"/>
</dbReference>
<sequence length="113" mass="13077">MDRLERLNELLREHDCVIAIDIQFEDFKYDLALTLSVDTTDWNAVTIHFQDVSALNLSEFGGGITQFMRLNVTRINDGLDRIRYELRDVRHEKITFRFFTFGGPMFDGAAGEA</sequence>
<evidence type="ECO:0000313" key="2">
    <source>
        <dbReference type="EMBL" id="SDN15655.1"/>
    </source>
</evidence>
<dbReference type="Proteomes" id="UP000182470">
    <property type="component" value="Chromosome I"/>
</dbReference>
<evidence type="ECO:0000313" key="4">
    <source>
        <dbReference type="Proteomes" id="UP000748067"/>
    </source>
</evidence>
<protein>
    <submittedName>
        <fullName evidence="2">Uncharacterized protein</fullName>
    </submittedName>
</protein>